<dbReference type="Proteomes" id="UP000198703">
    <property type="component" value="Unassembled WGS sequence"/>
</dbReference>
<dbReference type="CDD" id="cd05276">
    <property type="entry name" value="p53_inducible_oxidoreductase"/>
    <property type="match status" value="1"/>
</dbReference>
<proteinExistence type="predicted"/>
<dbReference type="SUPFAM" id="SSF50129">
    <property type="entry name" value="GroES-like"/>
    <property type="match status" value="1"/>
</dbReference>
<sequence>MTSALPPTMRAVEIAAPGGPEALKPTTRPTPHPGPGEVLIRAHAIGVNRPDALQRAGLYDPPPGASDLPGLEAAGEIVAVGPGAEPWKVGDRVSALTPGGAYAEYVVAPAPHCLPWPTGFAPAQAAALPETFFTVWTNVFMRGALKAGETLLVHGGSSGIGTTAIQLGRVFGARVLTTVGSADKARACEALGAERAILYREEDFVAVAREMTGGRGVDVVLDMVGGDYIARNVRAAADSARIVMIAFLGGPKAELNFAQVMTKRLTLTGSTLRPRTIMEKAAIADALRAHVWPLLEAGRIAPVMDQTFALENAAAAHARMESSAHIGKITLTP</sequence>
<accession>A0A1H4A009</accession>
<dbReference type="InterPro" id="IPR036291">
    <property type="entry name" value="NAD(P)-bd_dom_sf"/>
</dbReference>
<dbReference type="InterPro" id="IPR013154">
    <property type="entry name" value="ADH-like_N"/>
</dbReference>
<organism evidence="4 5">
    <name type="scientific">Rubrimonas cliftonensis</name>
    <dbReference type="NCBI Taxonomy" id="89524"/>
    <lineage>
        <taxon>Bacteria</taxon>
        <taxon>Pseudomonadati</taxon>
        <taxon>Pseudomonadota</taxon>
        <taxon>Alphaproteobacteria</taxon>
        <taxon>Rhodobacterales</taxon>
        <taxon>Paracoccaceae</taxon>
        <taxon>Rubrimonas</taxon>
    </lineage>
</organism>
<dbReference type="EMBL" id="FNQM01000004">
    <property type="protein sequence ID" value="SEA29463.1"/>
    <property type="molecule type" value="Genomic_DNA"/>
</dbReference>
<dbReference type="PANTHER" id="PTHR48106:SF8">
    <property type="entry name" value="OS02G0805600 PROTEIN"/>
    <property type="match status" value="1"/>
</dbReference>
<dbReference type="InterPro" id="IPR014189">
    <property type="entry name" value="Quinone_OxRdtase_PIG3"/>
</dbReference>
<dbReference type="GO" id="GO:0016651">
    <property type="term" value="F:oxidoreductase activity, acting on NAD(P)H"/>
    <property type="evidence" value="ECO:0007669"/>
    <property type="project" value="TreeGrafter"/>
</dbReference>
<evidence type="ECO:0000259" key="3">
    <source>
        <dbReference type="SMART" id="SM00829"/>
    </source>
</evidence>
<keyword evidence="2" id="KW-0560">Oxidoreductase</keyword>
<dbReference type="Gene3D" id="3.90.180.10">
    <property type="entry name" value="Medium-chain alcohol dehydrogenases, catalytic domain"/>
    <property type="match status" value="1"/>
</dbReference>
<dbReference type="AlphaFoldDB" id="A0A1H4A009"/>
<dbReference type="SUPFAM" id="SSF51735">
    <property type="entry name" value="NAD(P)-binding Rossmann-fold domains"/>
    <property type="match status" value="1"/>
</dbReference>
<evidence type="ECO:0000256" key="1">
    <source>
        <dbReference type="ARBA" id="ARBA00022857"/>
    </source>
</evidence>
<dbReference type="GO" id="GO:0070402">
    <property type="term" value="F:NADPH binding"/>
    <property type="evidence" value="ECO:0007669"/>
    <property type="project" value="TreeGrafter"/>
</dbReference>
<evidence type="ECO:0000313" key="5">
    <source>
        <dbReference type="Proteomes" id="UP000198703"/>
    </source>
</evidence>
<dbReference type="InterPro" id="IPR011032">
    <property type="entry name" value="GroES-like_sf"/>
</dbReference>
<dbReference type="SMART" id="SM00829">
    <property type="entry name" value="PKS_ER"/>
    <property type="match status" value="1"/>
</dbReference>
<evidence type="ECO:0000256" key="2">
    <source>
        <dbReference type="ARBA" id="ARBA00023002"/>
    </source>
</evidence>
<dbReference type="InterPro" id="IPR013149">
    <property type="entry name" value="ADH-like_C"/>
</dbReference>
<dbReference type="Pfam" id="PF08240">
    <property type="entry name" value="ADH_N"/>
    <property type="match status" value="1"/>
</dbReference>
<dbReference type="PANTHER" id="PTHR48106">
    <property type="entry name" value="QUINONE OXIDOREDUCTASE PIG3-RELATED"/>
    <property type="match status" value="1"/>
</dbReference>
<protein>
    <submittedName>
        <fullName evidence="4">Putative NAD(P)H quinone oxidoreductase, PIG3 family</fullName>
    </submittedName>
</protein>
<dbReference type="InterPro" id="IPR020843">
    <property type="entry name" value="ER"/>
</dbReference>
<gene>
    <name evidence="4" type="ORF">SAMN05444370_10414</name>
</gene>
<keyword evidence="5" id="KW-1185">Reference proteome</keyword>
<keyword evidence="1" id="KW-0521">NADP</keyword>
<dbReference type="Gene3D" id="3.40.50.720">
    <property type="entry name" value="NAD(P)-binding Rossmann-like Domain"/>
    <property type="match status" value="1"/>
</dbReference>
<evidence type="ECO:0000313" key="4">
    <source>
        <dbReference type="EMBL" id="SEA29463.1"/>
    </source>
</evidence>
<dbReference type="NCBIfam" id="TIGR02824">
    <property type="entry name" value="quinone_pig3"/>
    <property type="match status" value="1"/>
</dbReference>
<name>A0A1H4A009_9RHOB</name>
<dbReference type="Pfam" id="PF00107">
    <property type="entry name" value="ADH_zinc_N"/>
    <property type="match status" value="1"/>
</dbReference>
<reference evidence="4 5" key="1">
    <citation type="submission" date="2016-10" db="EMBL/GenBank/DDBJ databases">
        <authorList>
            <person name="de Groot N.N."/>
        </authorList>
    </citation>
    <scope>NUCLEOTIDE SEQUENCE [LARGE SCALE GENOMIC DNA]</scope>
    <source>
        <strain evidence="4 5">DSM 15345</strain>
    </source>
</reference>
<feature type="domain" description="Enoyl reductase (ER)" evidence="3">
    <location>
        <begin position="18"/>
        <end position="331"/>
    </location>
</feature>
<dbReference type="STRING" id="89524.SAMN05444370_10414"/>